<dbReference type="SUPFAM" id="SSF56784">
    <property type="entry name" value="HAD-like"/>
    <property type="match status" value="1"/>
</dbReference>
<proteinExistence type="predicted"/>
<keyword evidence="3" id="KW-1185">Reference proteome</keyword>
<dbReference type="Pfam" id="PF00702">
    <property type="entry name" value="Hydrolase"/>
    <property type="match status" value="1"/>
</dbReference>
<dbReference type="SFLD" id="SFLDG01129">
    <property type="entry name" value="C1.5:_HAD__Beta-PGM__Phosphata"/>
    <property type="match status" value="1"/>
</dbReference>
<dbReference type="PANTHER" id="PTHR43316">
    <property type="entry name" value="HYDROLASE, HALOACID DELAHOGENASE-RELATED"/>
    <property type="match status" value="1"/>
</dbReference>
<evidence type="ECO:0000313" key="2">
    <source>
        <dbReference type="EMBL" id="MBM6759230.1"/>
    </source>
</evidence>
<evidence type="ECO:0000256" key="1">
    <source>
        <dbReference type="ARBA" id="ARBA00022801"/>
    </source>
</evidence>
<reference evidence="2 3" key="1">
    <citation type="journal article" date="2021" name="Sci. Rep.">
        <title>The distribution of antibiotic resistance genes in chicken gut microbiota commensals.</title>
        <authorList>
            <person name="Juricova H."/>
            <person name="Matiasovicova J."/>
            <person name="Kubasova T."/>
            <person name="Cejkova D."/>
            <person name="Rychlik I."/>
        </authorList>
    </citation>
    <scope>NUCLEOTIDE SEQUENCE [LARGE SCALE GENOMIC DNA]</scope>
    <source>
        <strain evidence="2 3">An801</strain>
    </source>
</reference>
<dbReference type="GO" id="GO:0016787">
    <property type="term" value="F:hydrolase activity"/>
    <property type="evidence" value="ECO:0007669"/>
    <property type="project" value="UniProtKB-KW"/>
</dbReference>
<keyword evidence="1 2" id="KW-0378">Hydrolase</keyword>
<dbReference type="Proteomes" id="UP000703295">
    <property type="component" value="Unassembled WGS sequence"/>
</dbReference>
<accession>A0ABS2EX17</accession>
<dbReference type="PANTHER" id="PTHR43316:SF3">
    <property type="entry name" value="HALOACID DEHALOGENASE, TYPE II (AFU_ORTHOLOGUE AFUA_2G07750)-RELATED"/>
    <property type="match status" value="1"/>
</dbReference>
<dbReference type="InterPro" id="IPR023198">
    <property type="entry name" value="PGP-like_dom2"/>
</dbReference>
<dbReference type="NCBIfam" id="TIGR01509">
    <property type="entry name" value="HAD-SF-IA-v3"/>
    <property type="match status" value="1"/>
</dbReference>
<dbReference type="NCBIfam" id="TIGR01549">
    <property type="entry name" value="HAD-SF-IA-v1"/>
    <property type="match status" value="1"/>
</dbReference>
<dbReference type="PRINTS" id="PR00413">
    <property type="entry name" value="HADHALOGNASE"/>
</dbReference>
<dbReference type="InterPro" id="IPR051540">
    <property type="entry name" value="S-2-haloacid_dehalogenase"/>
</dbReference>
<dbReference type="InterPro" id="IPR023214">
    <property type="entry name" value="HAD_sf"/>
</dbReference>
<evidence type="ECO:0000313" key="3">
    <source>
        <dbReference type="Proteomes" id="UP000703295"/>
    </source>
</evidence>
<gene>
    <name evidence="2" type="ORF">H6A31_11165</name>
</gene>
<organism evidence="2 3">
    <name type="scientific">Bacteroides mediterraneensis</name>
    <dbReference type="NCBI Taxonomy" id="1841856"/>
    <lineage>
        <taxon>Bacteria</taxon>
        <taxon>Pseudomonadati</taxon>
        <taxon>Bacteroidota</taxon>
        <taxon>Bacteroidia</taxon>
        <taxon>Bacteroidales</taxon>
        <taxon>Bacteroidaceae</taxon>
        <taxon>Bacteroides</taxon>
    </lineage>
</organism>
<dbReference type="RefSeq" id="WP_204476392.1">
    <property type="nucleotide sequence ID" value="NZ_JACJJW010000032.1"/>
</dbReference>
<dbReference type="EMBL" id="JACJJW010000032">
    <property type="protein sequence ID" value="MBM6759230.1"/>
    <property type="molecule type" value="Genomic_DNA"/>
</dbReference>
<dbReference type="Gene3D" id="1.10.150.240">
    <property type="entry name" value="Putative phosphatase, domain 2"/>
    <property type="match status" value="1"/>
</dbReference>
<dbReference type="InterPro" id="IPR036412">
    <property type="entry name" value="HAD-like_sf"/>
</dbReference>
<dbReference type="InterPro" id="IPR006439">
    <property type="entry name" value="HAD-SF_hydro_IA"/>
</dbReference>
<name>A0ABS2EX17_9BACE</name>
<comment type="caution">
    <text evidence="2">The sequence shown here is derived from an EMBL/GenBank/DDBJ whole genome shotgun (WGS) entry which is preliminary data.</text>
</comment>
<dbReference type="Gene3D" id="3.40.50.1000">
    <property type="entry name" value="HAD superfamily/HAD-like"/>
    <property type="match status" value="1"/>
</dbReference>
<dbReference type="SFLD" id="SFLDS00003">
    <property type="entry name" value="Haloacid_Dehalogenase"/>
    <property type="match status" value="1"/>
</dbReference>
<sequence length="240" mass="27325">MNKLTDVKGVIFDYGGTIDTNSRHWAEVLWSKYEEFQVPVDKASFREAYVHGERTLARVPLVKPEHNFHDVLRIKTDIQVKYLVEQGKLDEATTSRERYAEKVADSCYRYVLDVLERTRPVVKTLSERYKLVLVSNFYGNIQTILKDFGLFDFFADIIESSVVGVRKPDPAIYRLGVEAMGLPAENVLVVGDSFSKDMVPAKKVGCKVAWLKGEGWGNEEIDETLPDLIITDLPELLSYV</sequence>
<protein>
    <submittedName>
        <fullName evidence="2">HAD family hydrolase</fullName>
    </submittedName>
</protein>